<sequence>MTTPTTTTPVTATPATWMLLLWGDPDACVDLEAAFAAHDVFSTACAEHGHEIVGGEELASPTRSRLLRVDADGPQVTDGPFAEITEQLGGFYLIRTADPDGLLRLAAPLLINDPGTIELRPVAVHTAEEASVEGAPVEGTAVPAAVAVP</sequence>
<evidence type="ECO:0000313" key="3">
    <source>
        <dbReference type="EMBL" id="GIG41458.1"/>
    </source>
</evidence>
<comment type="similarity">
    <text evidence="1">Belongs to the YciI family.</text>
</comment>
<accession>A0ABQ4DQ36</accession>
<protein>
    <recommendedName>
        <fullName evidence="2">YCII-related domain-containing protein</fullName>
    </recommendedName>
</protein>
<evidence type="ECO:0000259" key="2">
    <source>
        <dbReference type="Pfam" id="PF03795"/>
    </source>
</evidence>
<dbReference type="EMBL" id="BONP01000026">
    <property type="protein sequence ID" value="GIG41458.1"/>
    <property type="molecule type" value="Genomic_DNA"/>
</dbReference>
<dbReference type="PANTHER" id="PTHR35174">
    <property type="entry name" value="BLL7171 PROTEIN-RELATED"/>
    <property type="match status" value="1"/>
</dbReference>
<dbReference type="SUPFAM" id="SSF54909">
    <property type="entry name" value="Dimeric alpha+beta barrel"/>
    <property type="match status" value="1"/>
</dbReference>
<proteinExistence type="inferred from homology"/>
<keyword evidence="4" id="KW-1185">Reference proteome</keyword>
<dbReference type="RefSeq" id="WP_239069319.1">
    <property type="nucleotide sequence ID" value="NZ_BONP01000026.1"/>
</dbReference>
<dbReference type="PANTHER" id="PTHR35174:SF3">
    <property type="entry name" value="BLL7171 PROTEIN"/>
    <property type="match status" value="1"/>
</dbReference>
<feature type="domain" description="YCII-related" evidence="2">
    <location>
        <begin position="17"/>
        <end position="122"/>
    </location>
</feature>
<evidence type="ECO:0000313" key="4">
    <source>
        <dbReference type="Proteomes" id="UP000614741"/>
    </source>
</evidence>
<evidence type="ECO:0000256" key="1">
    <source>
        <dbReference type="ARBA" id="ARBA00007689"/>
    </source>
</evidence>
<dbReference type="Proteomes" id="UP000614741">
    <property type="component" value="Unassembled WGS sequence"/>
</dbReference>
<comment type="caution">
    <text evidence="3">The sequence shown here is derived from an EMBL/GenBank/DDBJ whole genome shotgun (WGS) entry which is preliminary data.</text>
</comment>
<dbReference type="InterPro" id="IPR011008">
    <property type="entry name" value="Dimeric_a/b-barrel"/>
</dbReference>
<dbReference type="InterPro" id="IPR005545">
    <property type="entry name" value="YCII"/>
</dbReference>
<organism evidence="3 4">
    <name type="scientific">Cellulomonas phragmiteti</name>
    <dbReference type="NCBI Taxonomy" id="478780"/>
    <lineage>
        <taxon>Bacteria</taxon>
        <taxon>Bacillati</taxon>
        <taxon>Actinomycetota</taxon>
        <taxon>Actinomycetes</taxon>
        <taxon>Micrococcales</taxon>
        <taxon>Cellulomonadaceae</taxon>
        <taxon>Cellulomonas</taxon>
    </lineage>
</organism>
<reference evidence="3 4" key="1">
    <citation type="submission" date="2021-01" db="EMBL/GenBank/DDBJ databases">
        <title>Whole genome shotgun sequence of Cellulomonas phragmiteti NBRC 110785.</title>
        <authorList>
            <person name="Komaki H."/>
            <person name="Tamura T."/>
        </authorList>
    </citation>
    <scope>NUCLEOTIDE SEQUENCE [LARGE SCALE GENOMIC DNA]</scope>
    <source>
        <strain evidence="3 4">NBRC 110785</strain>
    </source>
</reference>
<gene>
    <name evidence="3" type="ORF">Cph01nite_32200</name>
</gene>
<dbReference type="Gene3D" id="3.30.70.1060">
    <property type="entry name" value="Dimeric alpha+beta barrel"/>
    <property type="match status" value="1"/>
</dbReference>
<dbReference type="Pfam" id="PF03795">
    <property type="entry name" value="YCII"/>
    <property type="match status" value="1"/>
</dbReference>
<name>A0ABQ4DQ36_9CELL</name>